<protein>
    <submittedName>
        <fullName evidence="4">Uncharacterized protein</fullName>
    </submittedName>
</protein>
<evidence type="ECO:0000256" key="1">
    <source>
        <dbReference type="SAM" id="MobiDB-lite"/>
    </source>
</evidence>
<dbReference type="AlphaFoldDB" id="A0AAV6UNY2"/>
<evidence type="ECO:0000256" key="3">
    <source>
        <dbReference type="SAM" id="SignalP"/>
    </source>
</evidence>
<reference evidence="4 5" key="1">
    <citation type="journal article" date="2022" name="Nat. Ecol. Evol.">
        <title>A masculinizing supergene underlies an exaggerated male reproductive morph in a spider.</title>
        <authorList>
            <person name="Hendrickx F."/>
            <person name="De Corte Z."/>
            <person name="Sonet G."/>
            <person name="Van Belleghem S.M."/>
            <person name="Kostlbacher S."/>
            <person name="Vangestel C."/>
        </authorList>
    </citation>
    <scope>NUCLEOTIDE SEQUENCE [LARGE SCALE GENOMIC DNA]</scope>
    <source>
        <strain evidence="4">W744_W776</strain>
    </source>
</reference>
<comment type="caution">
    <text evidence="4">The sequence shown here is derived from an EMBL/GenBank/DDBJ whole genome shotgun (WGS) entry which is preliminary data.</text>
</comment>
<proteinExistence type="predicted"/>
<keyword evidence="3" id="KW-0732">Signal</keyword>
<name>A0AAV6UNY2_9ARAC</name>
<evidence type="ECO:0000256" key="2">
    <source>
        <dbReference type="SAM" id="Phobius"/>
    </source>
</evidence>
<gene>
    <name evidence="4" type="ORF">JTE90_018633</name>
</gene>
<accession>A0AAV6UNY2</accession>
<sequence>MKVLLLSWFLLLDLVASSPVDSGRLLVDSRPILFEEDFGSTEVVNSTLVLKKKDPSGPKSSDSGGPVYYNTQKPEFVISNHNVEGTVWKRPQTPLTSVISNHKSYSNWNHKWLQKLSQPTQAPPHTKDRTSQYESSFVVINNHKSNKHPISRPPKPSYEPQYPESGLHNPTSEFHKPSSAVTVVDSTPAPQVVTNVLGERVKAPEVIKSATINVLNPTHLATTILHNKLIVLQKRTDQLASNDVQVQIHQKPVKAHKPPNKLGNFSVAPVMDPWSNIPLPSKPSWATSSPAAASASYPVKGLSQQPVRGGFAQASQPAATQTVLPNLPFMPFLSSLISPLLSKPLTPSALNSGMQGIKAMQSFLRNSLLGAMFCFLPSAFIALSLTATQRILVDRALASIEITSTRALQVKRHN</sequence>
<feature type="transmembrane region" description="Helical" evidence="2">
    <location>
        <begin position="368"/>
        <end position="387"/>
    </location>
</feature>
<dbReference type="EMBL" id="JAFNEN010000336">
    <property type="protein sequence ID" value="KAG8185413.1"/>
    <property type="molecule type" value="Genomic_DNA"/>
</dbReference>
<feature type="chain" id="PRO_5043316546" evidence="3">
    <location>
        <begin position="18"/>
        <end position="414"/>
    </location>
</feature>
<keyword evidence="2" id="KW-1133">Transmembrane helix</keyword>
<feature type="signal peptide" evidence="3">
    <location>
        <begin position="1"/>
        <end position="17"/>
    </location>
</feature>
<dbReference type="Proteomes" id="UP000827092">
    <property type="component" value="Unassembled WGS sequence"/>
</dbReference>
<evidence type="ECO:0000313" key="5">
    <source>
        <dbReference type="Proteomes" id="UP000827092"/>
    </source>
</evidence>
<organism evidence="4 5">
    <name type="scientific">Oedothorax gibbosus</name>
    <dbReference type="NCBI Taxonomy" id="931172"/>
    <lineage>
        <taxon>Eukaryota</taxon>
        <taxon>Metazoa</taxon>
        <taxon>Ecdysozoa</taxon>
        <taxon>Arthropoda</taxon>
        <taxon>Chelicerata</taxon>
        <taxon>Arachnida</taxon>
        <taxon>Araneae</taxon>
        <taxon>Araneomorphae</taxon>
        <taxon>Entelegynae</taxon>
        <taxon>Araneoidea</taxon>
        <taxon>Linyphiidae</taxon>
        <taxon>Erigoninae</taxon>
        <taxon>Oedothorax</taxon>
    </lineage>
</organism>
<keyword evidence="2" id="KW-0472">Membrane</keyword>
<feature type="region of interest" description="Disordered" evidence="1">
    <location>
        <begin position="142"/>
        <end position="163"/>
    </location>
</feature>
<keyword evidence="2" id="KW-0812">Transmembrane</keyword>
<keyword evidence="5" id="KW-1185">Reference proteome</keyword>
<evidence type="ECO:0000313" key="4">
    <source>
        <dbReference type="EMBL" id="KAG8185413.1"/>
    </source>
</evidence>